<keyword evidence="1" id="KW-0732">Signal</keyword>
<evidence type="ECO:0000313" key="2">
    <source>
        <dbReference type="EMBL" id="OXA50161.1"/>
    </source>
</evidence>
<dbReference type="SUPFAM" id="SSF117281">
    <property type="entry name" value="Kelch motif"/>
    <property type="match status" value="1"/>
</dbReference>
<feature type="chain" id="PRO_5012036498" evidence="1">
    <location>
        <begin position="27"/>
        <end position="328"/>
    </location>
</feature>
<dbReference type="AlphaFoldDB" id="A0A226DZN9"/>
<proteinExistence type="predicted"/>
<evidence type="ECO:0000256" key="1">
    <source>
        <dbReference type="SAM" id="SignalP"/>
    </source>
</evidence>
<evidence type="ECO:0000313" key="3">
    <source>
        <dbReference type="Proteomes" id="UP000198287"/>
    </source>
</evidence>
<comment type="caution">
    <text evidence="2">The sequence shown here is derived from an EMBL/GenBank/DDBJ whole genome shotgun (WGS) entry which is preliminary data.</text>
</comment>
<keyword evidence="3" id="KW-1185">Reference proteome</keyword>
<dbReference type="Gene3D" id="2.120.10.80">
    <property type="entry name" value="Kelch-type beta propeller"/>
    <property type="match status" value="1"/>
</dbReference>
<dbReference type="InterPro" id="IPR015915">
    <property type="entry name" value="Kelch-typ_b-propeller"/>
</dbReference>
<dbReference type="Proteomes" id="UP000198287">
    <property type="component" value="Unassembled WGS sequence"/>
</dbReference>
<feature type="signal peptide" evidence="1">
    <location>
        <begin position="1"/>
        <end position="26"/>
    </location>
</feature>
<name>A0A226DZN9_FOLCA</name>
<accession>A0A226DZN9</accession>
<dbReference type="EMBL" id="LNIX01000009">
    <property type="protein sequence ID" value="OXA50161.1"/>
    <property type="molecule type" value="Genomic_DNA"/>
</dbReference>
<reference evidence="2 3" key="1">
    <citation type="submission" date="2015-12" db="EMBL/GenBank/DDBJ databases">
        <title>The genome of Folsomia candida.</title>
        <authorList>
            <person name="Faddeeva A."/>
            <person name="Derks M.F."/>
            <person name="Anvar Y."/>
            <person name="Smit S."/>
            <person name="Van Straalen N."/>
            <person name="Roelofs D."/>
        </authorList>
    </citation>
    <scope>NUCLEOTIDE SEQUENCE [LARGE SCALE GENOMIC DNA]</scope>
    <source>
        <strain evidence="2 3">VU population</strain>
        <tissue evidence="2">Whole body</tissue>
    </source>
</reference>
<sequence length="328" mass="36776">MSAFTLRRPVFLLTMIYISQINFSTAQLLQAEYFDVRFSDYAGCKLPYYNGNDSIYLFDGCLAPGQNKIHLFTISSETIEFVAPMTGLAVMVNILGDDFGNMYYFNEQEVFTFDPVEKISTSVTRLSSRIVDSPVFWDDQSNNTRIFMSGMGSSGRSVYNVELEYGSYEYVATFSMPIYGSASSQIGNHVYLFDSGETTNRQAFKLELDTLRAGLVGQPTLPGYNLRPNSVYDGSFIYILGGHSTLNGTDPVYTHGIYEFDPTTSDNRFIPVADLPLRNSASIFNFAPAMVFVPHVNRIYCFGGHESTDSSVISLNTVFYIDLTPLRR</sequence>
<organism evidence="2 3">
    <name type="scientific">Folsomia candida</name>
    <name type="common">Springtail</name>
    <dbReference type="NCBI Taxonomy" id="158441"/>
    <lineage>
        <taxon>Eukaryota</taxon>
        <taxon>Metazoa</taxon>
        <taxon>Ecdysozoa</taxon>
        <taxon>Arthropoda</taxon>
        <taxon>Hexapoda</taxon>
        <taxon>Collembola</taxon>
        <taxon>Entomobryomorpha</taxon>
        <taxon>Isotomoidea</taxon>
        <taxon>Isotomidae</taxon>
        <taxon>Proisotominae</taxon>
        <taxon>Folsomia</taxon>
    </lineage>
</organism>
<protein>
    <submittedName>
        <fullName evidence="2">Uncharacterized protein</fullName>
    </submittedName>
</protein>
<gene>
    <name evidence="2" type="ORF">Fcan01_15276</name>
</gene>